<comment type="catalytic activity">
    <reaction evidence="1">
        <text>ATP + protein L-histidine = ADP + protein N-phospho-L-histidine.</text>
        <dbReference type="EC" id="2.7.13.3"/>
    </reaction>
</comment>
<feature type="domain" description="PAS" evidence="16">
    <location>
        <begin position="243"/>
        <end position="276"/>
    </location>
</feature>
<dbReference type="GO" id="GO:0016301">
    <property type="term" value="F:kinase activity"/>
    <property type="evidence" value="ECO:0007669"/>
    <property type="project" value="UniProtKB-KW"/>
</dbReference>
<keyword evidence="10" id="KW-0067">ATP-binding</keyword>
<proteinExistence type="predicted"/>
<dbReference type="EMBL" id="AP026978">
    <property type="protein sequence ID" value="BDU00840.1"/>
    <property type="molecule type" value="Genomic_DNA"/>
</dbReference>
<dbReference type="PRINTS" id="PR00344">
    <property type="entry name" value="BCTRLSENSOR"/>
</dbReference>
<evidence type="ECO:0000313" key="17">
    <source>
        <dbReference type="EMBL" id="BDU00840.1"/>
    </source>
</evidence>
<comment type="subcellular location">
    <subcellularLocation>
        <location evidence="2">Cell membrane</location>
        <topology evidence="2">Multi-pass membrane protein</topology>
    </subcellularLocation>
</comment>
<dbReference type="Proteomes" id="UP001317870">
    <property type="component" value="Chromosome"/>
</dbReference>
<evidence type="ECO:0000256" key="5">
    <source>
        <dbReference type="ARBA" id="ARBA00022553"/>
    </source>
</evidence>
<evidence type="ECO:0000256" key="2">
    <source>
        <dbReference type="ARBA" id="ARBA00004651"/>
    </source>
</evidence>
<dbReference type="InterPro" id="IPR000014">
    <property type="entry name" value="PAS"/>
</dbReference>
<keyword evidence="18" id="KW-1185">Reference proteome</keyword>
<keyword evidence="6" id="KW-0808">Transferase</keyword>
<dbReference type="Pfam" id="PF14689">
    <property type="entry name" value="SPOB_a"/>
    <property type="match status" value="1"/>
</dbReference>
<protein>
    <recommendedName>
        <fullName evidence="3">histidine kinase</fullName>
        <ecNumber evidence="3">2.7.13.3</ecNumber>
    </recommendedName>
</protein>
<dbReference type="InterPro" id="IPR035965">
    <property type="entry name" value="PAS-like_dom_sf"/>
</dbReference>
<evidence type="ECO:0000256" key="8">
    <source>
        <dbReference type="ARBA" id="ARBA00022741"/>
    </source>
</evidence>
<accession>A0ABM8D0I7</accession>
<organism evidence="17 18">
    <name type="scientific">Nocardia sputorum</name>
    <dbReference type="NCBI Taxonomy" id="2984338"/>
    <lineage>
        <taxon>Bacteria</taxon>
        <taxon>Bacillati</taxon>
        <taxon>Actinomycetota</taxon>
        <taxon>Actinomycetes</taxon>
        <taxon>Mycobacteriales</taxon>
        <taxon>Nocardiaceae</taxon>
        <taxon>Nocardia</taxon>
    </lineage>
</organism>
<keyword evidence="12" id="KW-0902">Two-component regulatory system</keyword>
<dbReference type="InterPro" id="IPR005467">
    <property type="entry name" value="His_kinase_dom"/>
</dbReference>
<dbReference type="Gene3D" id="3.30.450.20">
    <property type="entry name" value="PAS domain"/>
    <property type="match status" value="2"/>
</dbReference>
<dbReference type="SUPFAM" id="SSF55890">
    <property type="entry name" value="Sporulation response regulatory protein Spo0B"/>
    <property type="match status" value="1"/>
</dbReference>
<evidence type="ECO:0000259" key="15">
    <source>
        <dbReference type="PROSITE" id="PS50109"/>
    </source>
</evidence>
<dbReference type="InterPro" id="IPR004358">
    <property type="entry name" value="Sig_transdc_His_kin-like_C"/>
</dbReference>
<evidence type="ECO:0000256" key="12">
    <source>
        <dbReference type="ARBA" id="ARBA00023012"/>
    </source>
</evidence>
<evidence type="ECO:0000256" key="10">
    <source>
        <dbReference type="ARBA" id="ARBA00022840"/>
    </source>
</evidence>
<evidence type="ECO:0000256" key="14">
    <source>
        <dbReference type="SAM" id="Phobius"/>
    </source>
</evidence>
<evidence type="ECO:0000256" key="4">
    <source>
        <dbReference type="ARBA" id="ARBA00022475"/>
    </source>
</evidence>
<evidence type="ECO:0000256" key="7">
    <source>
        <dbReference type="ARBA" id="ARBA00022692"/>
    </source>
</evidence>
<dbReference type="InterPro" id="IPR033463">
    <property type="entry name" value="sCache_3"/>
</dbReference>
<keyword evidence="13 14" id="KW-0472">Membrane</keyword>
<evidence type="ECO:0000256" key="11">
    <source>
        <dbReference type="ARBA" id="ARBA00022989"/>
    </source>
</evidence>
<evidence type="ECO:0000256" key="13">
    <source>
        <dbReference type="ARBA" id="ARBA00023136"/>
    </source>
</evidence>
<dbReference type="PANTHER" id="PTHR43547">
    <property type="entry name" value="TWO-COMPONENT HISTIDINE KINASE"/>
    <property type="match status" value="1"/>
</dbReference>
<evidence type="ECO:0000256" key="3">
    <source>
        <dbReference type="ARBA" id="ARBA00012438"/>
    </source>
</evidence>
<dbReference type="CDD" id="cd00130">
    <property type="entry name" value="PAS"/>
    <property type="match status" value="1"/>
</dbReference>
<dbReference type="InterPro" id="IPR039506">
    <property type="entry name" value="SPOB_a"/>
</dbReference>
<dbReference type="InterPro" id="IPR003594">
    <property type="entry name" value="HATPase_dom"/>
</dbReference>
<evidence type="ECO:0000256" key="9">
    <source>
        <dbReference type="ARBA" id="ARBA00022777"/>
    </source>
</evidence>
<evidence type="ECO:0000256" key="6">
    <source>
        <dbReference type="ARBA" id="ARBA00022679"/>
    </source>
</evidence>
<dbReference type="SMART" id="SM00387">
    <property type="entry name" value="HATPase_c"/>
    <property type="match status" value="1"/>
</dbReference>
<dbReference type="SUPFAM" id="SSF103190">
    <property type="entry name" value="Sensory domain-like"/>
    <property type="match status" value="1"/>
</dbReference>
<gene>
    <name evidence="17" type="ORF">IFM12276_38680</name>
</gene>
<keyword evidence="8" id="KW-0547">Nucleotide-binding</keyword>
<keyword evidence="4" id="KW-1003">Cell membrane</keyword>
<keyword evidence="7 14" id="KW-0812">Transmembrane</keyword>
<dbReference type="SUPFAM" id="SSF55874">
    <property type="entry name" value="ATPase domain of HSP90 chaperone/DNA topoisomerase II/histidine kinase"/>
    <property type="match status" value="1"/>
</dbReference>
<dbReference type="InterPro" id="IPR036890">
    <property type="entry name" value="HATPase_C_sf"/>
</dbReference>
<dbReference type="InterPro" id="IPR029151">
    <property type="entry name" value="Sensor-like_sf"/>
</dbReference>
<dbReference type="PROSITE" id="PS50109">
    <property type="entry name" value="HIS_KIN"/>
    <property type="match status" value="1"/>
</dbReference>
<dbReference type="Gene3D" id="3.30.565.10">
    <property type="entry name" value="Histidine kinase-like ATPase, C-terminal domain"/>
    <property type="match status" value="1"/>
</dbReference>
<dbReference type="Gene3D" id="1.10.287.130">
    <property type="match status" value="1"/>
</dbReference>
<dbReference type="Pfam" id="PF02518">
    <property type="entry name" value="HATPase_c"/>
    <property type="match status" value="1"/>
</dbReference>
<reference evidence="17 18" key="1">
    <citation type="submission" date="2022-11" db="EMBL/GenBank/DDBJ databases">
        <title>Genome Sequencing of Nocardia sp. ON39_IFM12276 and assembly.</title>
        <authorList>
            <person name="Shimojima M."/>
            <person name="Toyokawa M."/>
            <person name="Uesaka K."/>
        </authorList>
    </citation>
    <scope>NUCLEOTIDE SEQUENCE [LARGE SCALE GENOMIC DNA]</scope>
    <source>
        <strain evidence="17 18">IFM 12276</strain>
    </source>
</reference>
<keyword evidence="11 14" id="KW-1133">Transmembrane helix</keyword>
<dbReference type="PROSITE" id="PS50112">
    <property type="entry name" value="PAS"/>
    <property type="match status" value="1"/>
</dbReference>
<dbReference type="EC" id="2.7.13.3" evidence="3"/>
<dbReference type="Pfam" id="PF17203">
    <property type="entry name" value="sCache_3_2"/>
    <property type="match status" value="1"/>
</dbReference>
<feature type="domain" description="Histidine kinase" evidence="15">
    <location>
        <begin position="440"/>
        <end position="559"/>
    </location>
</feature>
<evidence type="ECO:0000313" key="18">
    <source>
        <dbReference type="Proteomes" id="UP001317870"/>
    </source>
</evidence>
<keyword evidence="5" id="KW-0597">Phosphoprotein</keyword>
<evidence type="ECO:0000256" key="1">
    <source>
        <dbReference type="ARBA" id="ARBA00000085"/>
    </source>
</evidence>
<sequence length="570" mass="59691">MVYAYAAAMATEGARAVRLRTQVLLSQILVVALTLGVAFAVFGYLSDQRLRDAYGQRALAIARTVAADPVVRAEVARYAPGAVADDPGVRRDLAAGPLERLAVDATQHNGALFVVITDDAGIRLAHPDAGRLAEHVSTDPSEALAGRESITEERGTLGDSVRAKVPVLAPGADRVVGAVSVGIATDAVHEQLLGDLRTAGGLVAVALAVGIAGSILLARRWRGLTLGLEPDELAELVRGQAAVLHGIGGGVLAVDASGRTTFVNDEARRLLGIAPDIGRPVDEIGLTPRVLEVLREPDQPPASATVGANIVIVSARRVSRDGHDLGAVLTVRDRTDVESLTRQLDAVQSMSTVLRAQRHEFSNKMHLVSGLLHSGRVEEAARSVDELVGAGPLGPATPGIDAIHDAYLQAFLAAKAAHARENGVELALGPNTWVEGDLTDPVDVTTVLGNLLDNAMEAVRDRDRPVRQVEVELVQEDSTLHITVADSGDGVAPDLVDTLFAEGVSTRDDRGVPGGRGVGLALIRQIARAHGGDVRLSSPGGGRPPLTGAEFIARIPGVLMESEVSWPRRP</sequence>
<dbReference type="InterPro" id="IPR016120">
    <property type="entry name" value="Sig_transdc_His_kin_SpoOB"/>
</dbReference>
<dbReference type="SUPFAM" id="SSF55785">
    <property type="entry name" value="PYP-like sensor domain (PAS domain)"/>
    <property type="match status" value="1"/>
</dbReference>
<name>A0ABM8D0I7_9NOCA</name>
<feature type="transmembrane region" description="Helical" evidence="14">
    <location>
        <begin position="23"/>
        <end position="45"/>
    </location>
</feature>
<dbReference type="PANTHER" id="PTHR43547:SF10">
    <property type="entry name" value="SENSOR HISTIDINE KINASE DCUS"/>
    <property type="match status" value="1"/>
</dbReference>
<evidence type="ECO:0000259" key="16">
    <source>
        <dbReference type="PROSITE" id="PS50112"/>
    </source>
</evidence>
<keyword evidence="9 17" id="KW-0418">Kinase</keyword>